<evidence type="ECO:0000313" key="2">
    <source>
        <dbReference type="Proteomes" id="UP000241514"/>
    </source>
</evidence>
<dbReference type="Proteomes" id="UP000241514">
    <property type="component" value="Unassembled WGS sequence"/>
</dbReference>
<dbReference type="InterPro" id="IPR000192">
    <property type="entry name" value="Aminotrans_V_dom"/>
</dbReference>
<gene>
    <name evidence="1" type="ORF">C9928_02765</name>
</gene>
<name>A0A2T4CUW6_9GAMM</name>
<organism evidence="1 2">
    <name type="scientific">Pseudidiomarina aestuarii</name>
    <dbReference type="NCBI Taxonomy" id="624146"/>
    <lineage>
        <taxon>Bacteria</taxon>
        <taxon>Pseudomonadati</taxon>
        <taxon>Pseudomonadota</taxon>
        <taxon>Gammaproteobacteria</taxon>
        <taxon>Alteromonadales</taxon>
        <taxon>Idiomarinaceae</taxon>
        <taxon>Pseudidiomarina</taxon>
    </lineage>
</organism>
<comment type="caution">
    <text evidence="1">The sequence shown here is derived from an EMBL/GenBank/DDBJ whole genome shotgun (WGS) entry which is preliminary data.</text>
</comment>
<proteinExistence type="predicted"/>
<evidence type="ECO:0000313" key="1">
    <source>
        <dbReference type="EMBL" id="PTB89676.1"/>
    </source>
</evidence>
<dbReference type="AlphaFoldDB" id="A0A2T4CUW6"/>
<dbReference type="InterPro" id="IPR015424">
    <property type="entry name" value="PyrdxlP-dep_Trfase"/>
</dbReference>
<protein>
    <submittedName>
        <fullName evidence="1">Uncharacterized protein</fullName>
    </submittedName>
</protein>
<dbReference type="Pfam" id="PF00266">
    <property type="entry name" value="Aminotran_5"/>
    <property type="match status" value="1"/>
</dbReference>
<dbReference type="SUPFAM" id="SSF53383">
    <property type="entry name" value="PLP-dependent transferases"/>
    <property type="match status" value="1"/>
</dbReference>
<dbReference type="InterPro" id="IPR015422">
    <property type="entry name" value="PyrdxlP-dep_Trfase_small"/>
</dbReference>
<dbReference type="InterPro" id="IPR015421">
    <property type="entry name" value="PyrdxlP-dep_Trfase_major"/>
</dbReference>
<dbReference type="Gene3D" id="3.90.1150.10">
    <property type="entry name" value="Aspartate Aminotransferase, domain 1"/>
    <property type="match status" value="1"/>
</dbReference>
<sequence>MYQPSSDDFPWLAEEPDYAYLDTAATCIVPTCVRQAVDRYLLDTHANAHRGSYARSHAATEQFEQGRQTLARWFQIQPEQLAFAASTTQALNDLAQALPIDWQAGDEILLSIAEHHANLLPWQRLAQRFDLKLRFIELTPEGNLAAPELLLTERTRVVSVSAASNVTGAIYELGGLLSAARQRGVVSIVDAAQLASHQPRQLGLLDADAVVCSAHKFYGVTGLGLLLLAPQFAEQLEPFRVGGGIVTRVTREQADYLSDVHRFEAGTPNTLAVIAAATATEWLDRHVGLSHYLDTQRIELNHLLAQREWLRVLPSGATQTPTLSIVSSSVHAQDLAAYLDSQRIEVRSGHHCAQPLLQYLGYSGVVRISLGAYTTPRHLERLASALDEAYELFS</sequence>
<reference evidence="1 2" key="1">
    <citation type="submission" date="2018-03" db="EMBL/GenBank/DDBJ databases">
        <title>Cross-interface Injection: A General Nanoliter Liquid Handling Method Applied to Single Cells Genome Amplification Automated Nanoliter Liquid Handling Applied to Single Cell Multiple Displacement Amplification.</title>
        <authorList>
            <person name="Yun J."/>
            <person name="Xu P."/>
            <person name="Xu J."/>
            <person name="Dai X."/>
            <person name="Wang Y."/>
            <person name="Zheng X."/>
            <person name="Cao C."/>
            <person name="Yi Q."/>
            <person name="Zhu Y."/>
            <person name="Wang L."/>
            <person name="Dong Z."/>
            <person name="Huang Y."/>
            <person name="Huang L."/>
            <person name="Du W."/>
        </authorList>
    </citation>
    <scope>NUCLEOTIDE SEQUENCE [LARGE SCALE GENOMIC DNA]</scope>
    <source>
        <strain evidence="1 2">A9-4</strain>
    </source>
</reference>
<accession>A0A2T4CUW6</accession>
<dbReference type="PANTHER" id="PTHR43586:SF8">
    <property type="entry name" value="CYSTEINE DESULFURASE 1, CHLOROPLASTIC"/>
    <property type="match status" value="1"/>
</dbReference>
<dbReference type="Gene3D" id="3.40.640.10">
    <property type="entry name" value="Type I PLP-dependent aspartate aminotransferase-like (Major domain)"/>
    <property type="match status" value="1"/>
</dbReference>
<dbReference type="EMBL" id="PYVG01000009">
    <property type="protein sequence ID" value="PTB89676.1"/>
    <property type="molecule type" value="Genomic_DNA"/>
</dbReference>
<dbReference type="PANTHER" id="PTHR43586">
    <property type="entry name" value="CYSTEINE DESULFURASE"/>
    <property type="match status" value="1"/>
</dbReference>